<gene>
    <name evidence="2" type="ORF">D3272_25330</name>
</gene>
<evidence type="ECO:0000313" key="2">
    <source>
        <dbReference type="EMBL" id="RYB01578.1"/>
    </source>
</evidence>
<organism evidence="2 3">
    <name type="scientific">Lichenibacterium ramalinae</name>
    <dbReference type="NCBI Taxonomy" id="2316527"/>
    <lineage>
        <taxon>Bacteria</taxon>
        <taxon>Pseudomonadati</taxon>
        <taxon>Pseudomonadota</taxon>
        <taxon>Alphaproteobacteria</taxon>
        <taxon>Hyphomicrobiales</taxon>
        <taxon>Lichenihabitantaceae</taxon>
        <taxon>Lichenibacterium</taxon>
    </lineage>
</organism>
<dbReference type="Proteomes" id="UP000289411">
    <property type="component" value="Unassembled WGS sequence"/>
</dbReference>
<evidence type="ECO:0000313" key="3">
    <source>
        <dbReference type="Proteomes" id="UP000289411"/>
    </source>
</evidence>
<keyword evidence="1" id="KW-0732">Signal</keyword>
<name>A0A4Q2R9Q2_9HYPH</name>
<sequence length="309" mass="32228">MPLTPPARRILAAATLGLGFLATGAAPAQPSAPCGGAGAGSLAARRYAGRVGHYIADLKTSFPEHELYSPATALTRLNYRAVLDGLAGAVGVNGIRLPVVPSYAVATDYPPLYADVLAYARSLGLAIYASPMSVGMKPFAGWTDERYAAWLAAYAAAFRPDVLSPFNEAALDNHRIAAITRLLRARLSVPVLLMGPDRQHVGRSVTSLARDPGTVALFDIVGSHNADRDASATVQAWSALVALAGERPVWSSENPALWSRGQLDGLPGIDQAVGGGVAGVVVWMAKPSLVDGTGRPTRKACEIAANLVR</sequence>
<evidence type="ECO:0000256" key="1">
    <source>
        <dbReference type="SAM" id="SignalP"/>
    </source>
</evidence>
<protein>
    <submittedName>
        <fullName evidence="2">Uncharacterized protein</fullName>
    </submittedName>
</protein>
<proteinExistence type="predicted"/>
<reference evidence="2 3" key="1">
    <citation type="submission" date="2018-09" db="EMBL/GenBank/DDBJ databases">
        <authorList>
            <person name="Grouzdev D.S."/>
            <person name="Krutkina M.S."/>
        </authorList>
    </citation>
    <scope>NUCLEOTIDE SEQUENCE [LARGE SCALE GENOMIC DNA]</scope>
    <source>
        <strain evidence="2 3">RmlP001</strain>
    </source>
</reference>
<dbReference type="RefSeq" id="WP_129222028.1">
    <property type="nucleotide sequence ID" value="NZ_QYBC01000034.1"/>
</dbReference>
<dbReference type="Gene3D" id="3.20.20.80">
    <property type="entry name" value="Glycosidases"/>
    <property type="match status" value="1"/>
</dbReference>
<comment type="caution">
    <text evidence="2">The sequence shown here is derived from an EMBL/GenBank/DDBJ whole genome shotgun (WGS) entry which is preliminary data.</text>
</comment>
<reference evidence="2 3" key="2">
    <citation type="submission" date="2019-02" db="EMBL/GenBank/DDBJ databases">
        <title>'Lichenibacterium ramalinii' gen. nov. sp. nov., 'Lichenibacterium minor' gen. nov. sp. nov.</title>
        <authorList>
            <person name="Pankratov T."/>
        </authorList>
    </citation>
    <scope>NUCLEOTIDE SEQUENCE [LARGE SCALE GENOMIC DNA]</scope>
    <source>
        <strain evidence="2 3">RmlP001</strain>
    </source>
</reference>
<dbReference type="AlphaFoldDB" id="A0A4Q2R9Q2"/>
<keyword evidence="3" id="KW-1185">Reference proteome</keyword>
<dbReference type="OrthoDB" id="9823298at2"/>
<dbReference type="EMBL" id="QYBC01000034">
    <property type="protein sequence ID" value="RYB01578.1"/>
    <property type="molecule type" value="Genomic_DNA"/>
</dbReference>
<dbReference type="InterPro" id="IPR017853">
    <property type="entry name" value="GH"/>
</dbReference>
<feature type="chain" id="PRO_5020185020" evidence="1">
    <location>
        <begin position="29"/>
        <end position="309"/>
    </location>
</feature>
<feature type="signal peptide" evidence="1">
    <location>
        <begin position="1"/>
        <end position="28"/>
    </location>
</feature>
<accession>A0A4Q2R9Q2</accession>
<dbReference type="SUPFAM" id="SSF51445">
    <property type="entry name" value="(Trans)glycosidases"/>
    <property type="match status" value="1"/>
</dbReference>